<evidence type="ECO:0000256" key="12">
    <source>
        <dbReference type="ARBA" id="ARBA00049031"/>
    </source>
</evidence>
<dbReference type="Pfam" id="PF03447">
    <property type="entry name" value="NAD_binding_3"/>
    <property type="match status" value="1"/>
</dbReference>
<accession>A0A1F5ZVW0</accession>
<feature type="binding site" evidence="15">
    <location>
        <position position="122"/>
    </location>
    <ligand>
        <name>NADPH</name>
        <dbReference type="ChEBI" id="CHEBI:57783"/>
    </ligand>
</feature>
<dbReference type="GO" id="GO:0050661">
    <property type="term" value="F:NADP binding"/>
    <property type="evidence" value="ECO:0007669"/>
    <property type="project" value="InterPro"/>
</dbReference>
<comment type="catalytic activity">
    <reaction evidence="11">
        <text>L-homoserine + NADP(+) = L-aspartate 4-semialdehyde + NADPH + H(+)</text>
        <dbReference type="Rhea" id="RHEA:15761"/>
        <dbReference type="ChEBI" id="CHEBI:15378"/>
        <dbReference type="ChEBI" id="CHEBI:57476"/>
        <dbReference type="ChEBI" id="CHEBI:57783"/>
        <dbReference type="ChEBI" id="CHEBI:58349"/>
        <dbReference type="ChEBI" id="CHEBI:537519"/>
        <dbReference type="EC" id="1.1.1.3"/>
    </reaction>
    <physiologicalReaction direction="right-to-left" evidence="11">
        <dbReference type="Rhea" id="RHEA:15763"/>
    </physiologicalReaction>
</comment>
<comment type="caution">
    <text evidence="20">The sequence shown here is derived from an EMBL/GenBank/DDBJ whole genome shotgun (WGS) entry which is preliminary data.</text>
</comment>
<dbReference type="FunFam" id="3.30.360.10:FF:000006">
    <property type="entry name" value="Bifunctional aspartokinase/homoserine dehydrogenase"/>
    <property type="match status" value="1"/>
</dbReference>
<dbReference type="Proteomes" id="UP000176253">
    <property type="component" value="Unassembled WGS sequence"/>
</dbReference>
<evidence type="ECO:0000256" key="15">
    <source>
        <dbReference type="PIRSR" id="PIRSR036497-2"/>
    </source>
</evidence>
<organism evidence="20 21">
    <name type="scientific">Candidatus Gottesmanbacteria bacterium RIFCSPHIGHO2_02_FULL_39_14</name>
    <dbReference type="NCBI Taxonomy" id="1798383"/>
    <lineage>
        <taxon>Bacteria</taxon>
        <taxon>Candidatus Gottesmaniibacteriota</taxon>
    </lineage>
</organism>
<evidence type="ECO:0000256" key="3">
    <source>
        <dbReference type="ARBA" id="ARBA00005062"/>
    </source>
</evidence>
<evidence type="ECO:0000259" key="18">
    <source>
        <dbReference type="Pfam" id="PF00742"/>
    </source>
</evidence>
<evidence type="ECO:0000256" key="13">
    <source>
        <dbReference type="PIRNR" id="PIRNR036497"/>
    </source>
</evidence>
<dbReference type="GO" id="GO:0009086">
    <property type="term" value="P:methionine biosynthetic process"/>
    <property type="evidence" value="ECO:0007669"/>
    <property type="project" value="UniProtKB-KW"/>
</dbReference>
<dbReference type="PROSITE" id="PS01042">
    <property type="entry name" value="HOMOSER_DHGENASE"/>
    <property type="match status" value="1"/>
</dbReference>
<keyword evidence="9 13" id="KW-0560">Oxidoreductase</keyword>
<feature type="domain" description="Homoserine dehydrogenase catalytic" evidence="18">
    <location>
        <begin position="154"/>
        <end position="349"/>
    </location>
</feature>
<dbReference type="Gene3D" id="3.30.360.10">
    <property type="entry name" value="Dihydrodipicolinate Reductase, domain 2"/>
    <property type="match status" value="1"/>
</dbReference>
<comment type="catalytic activity">
    <reaction evidence="12">
        <text>L-homoserine + NAD(+) = L-aspartate 4-semialdehyde + NADH + H(+)</text>
        <dbReference type="Rhea" id="RHEA:15757"/>
        <dbReference type="ChEBI" id="CHEBI:15378"/>
        <dbReference type="ChEBI" id="CHEBI:57476"/>
        <dbReference type="ChEBI" id="CHEBI:57540"/>
        <dbReference type="ChEBI" id="CHEBI:57945"/>
        <dbReference type="ChEBI" id="CHEBI:537519"/>
        <dbReference type="EC" id="1.1.1.3"/>
    </reaction>
    <physiologicalReaction direction="right-to-left" evidence="12">
        <dbReference type="Rhea" id="RHEA:15759"/>
    </physiologicalReaction>
</comment>
<dbReference type="InterPro" id="IPR019811">
    <property type="entry name" value="HDH_CS"/>
</dbReference>
<dbReference type="UniPathway" id="UPA00051">
    <property type="reaction ID" value="UER00465"/>
</dbReference>
<dbReference type="Pfam" id="PF00742">
    <property type="entry name" value="Homoserine_dh"/>
    <property type="match status" value="1"/>
</dbReference>
<comment type="cofactor">
    <cofactor evidence="1">
        <name>a metal cation</name>
        <dbReference type="ChEBI" id="CHEBI:25213"/>
    </cofactor>
</comment>
<evidence type="ECO:0000313" key="21">
    <source>
        <dbReference type="Proteomes" id="UP000176253"/>
    </source>
</evidence>
<feature type="binding site" evidence="15">
    <location>
        <begin position="13"/>
        <end position="18"/>
    </location>
    <ligand>
        <name>NADP(+)</name>
        <dbReference type="ChEBI" id="CHEBI:58349"/>
    </ligand>
</feature>
<dbReference type="InterPro" id="IPR022697">
    <property type="entry name" value="HDH_short"/>
</dbReference>
<dbReference type="PANTHER" id="PTHR43070:SF3">
    <property type="entry name" value="HOMOSERINE DEHYDROGENASE"/>
    <property type="match status" value="1"/>
</dbReference>
<dbReference type="PANTHER" id="PTHR43070">
    <property type="match status" value="1"/>
</dbReference>
<evidence type="ECO:0000256" key="8">
    <source>
        <dbReference type="ARBA" id="ARBA00022857"/>
    </source>
</evidence>
<evidence type="ECO:0000256" key="4">
    <source>
        <dbReference type="ARBA" id="ARBA00006753"/>
    </source>
</evidence>
<evidence type="ECO:0000256" key="2">
    <source>
        <dbReference type="ARBA" id="ARBA00005056"/>
    </source>
</evidence>
<dbReference type="GO" id="GO:0009088">
    <property type="term" value="P:threonine biosynthetic process"/>
    <property type="evidence" value="ECO:0007669"/>
    <property type="project" value="UniProtKB-UniPathway"/>
</dbReference>
<keyword evidence="6 13" id="KW-0028">Amino-acid biosynthesis</keyword>
<feature type="binding site" evidence="15">
    <location>
        <position position="207"/>
    </location>
    <ligand>
        <name>L-homoserine</name>
        <dbReference type="ChEBI" id="CHEBI:57476"/>
    </ligand>
</feature>
<dbReference type="SUPFAM" id="SSF55347">
    <property type="entry name" value="Glyceraldehyde-3-phosphate dehydrogenase-like, C-terminal domain"/>
    <property type="match status" value="1"/>
</dbReference>
<evidence type="ECO:0000256" key="10">
    <source>
        <dbReference type="ARBA" id="ARBA00023167"/>
    </source>
</evidence>
<evidence type="ECO:0000256" key="14">
    <source>
        <dbReference type="PIRSR" id="PIRSR036497-1"/>
    </source>
</evidence>
<keyword evidence="7 13" id="KW-0791">Threonine biosynthesis</keyword>
<evidence type="ECO:0000259" key="19">
    <source>
        <dbReference type="Pfam" id="PF03447"/>
    </source>
</evidence>
<evidence type="ECO:0000256" key="16">
    <source>
        <dbReference type="RuleBase" id="RU000579"/>
    </source>
</evidence>
<dbReference type="EC" id="1.1.1.3" evidence="5 13"/>
<dbReference type="PIRSF" id="PIRSF036497">
    <property type="entry name" value="HDH_short"/>
    <property type="match status" value="1"/>
</dbReference>
<dbReference type="STRING" id="1798383.A3D78_00210"/>
<dbReference type="InterPro" id="IPR011147">
    <property type="entry name" value="Bifunc_Aspkin/hSer_DH"/>
</dbReference>
<evidence type="ECO:0000256" key="11">
    <source>
        <dbReference type="ARBA" id="ARBA00048841"/>
    </source>
</evidence>
<dbReference type="InterPro" id="IPR005106">
    <property type="entry name" value="Asp/hSer_DH_NAD-bd"/>
</dbReference>
<evidence type="ECO:0000313" key="20">
    <source>
        <dbReference type="EMBL" id="OGG16600.1"/>
    </source>
</evidence>
<comment type="pathway">
    <text evidence="2 16">Amino-acid biosynthesis; L-threonine biosynthesis; L-threonine from L-aspartate: step 3/5.</text>
</comment>
<dbReference type="InterPro" id="IPR001342">
    <property type="entry name" value="HDH_cat"/>
</dbReference>
<dbReference type="Gene3D" id="3.40.50.720">
    <property type="entry name" value="NAD(P)-binding Rossmann-like Domain"/>
    <property type="match status" value="1"/>
</dbReference>
<dbReference type="AlphaFoldDB" id="A0A1F5ZVW0"/>
<feature type="domain" description="Aspartate/homoserine dehydrogenase NAD-binding" evidence="19">
    <location>
        <begin position="13"/>
        <end position="137"/>
    </location>
</feature>
<feature type="active site" description="Proton donor" evidence="14">
    <location>
        <position position="222"/>
    </location>
</feature>
<evidence type="ECO:0000256" key="17">
    <source>
        <dbReference type="RuleBase" id="RU004171"/>
    </source>
</evidence>
<evidence type="ECO:0000256" key="9">
    <source>
        <dbReference type="ARBA" id="ARBA00023002"/>
    </source>
</evidence>
<dbReference type="InterPro" id="IPR036291">
    <property type="entry name" value="NAD(P)-bd_dom_sf"/>
</dbReference>
<dbReference type="UniPathway" id="UPA00050">
    <property type="reaction ID" value="UER00063"/>
</dbReference>
<keyword evidence="8 13" id="KW-0521">NADP</keyword>
<evidence type="ECO:0000256" key="1">
    <source>
        <dbReference type="ARBA" id="ARBA00001920"/>
    </source>
</evidence>
<proteinExistence type="inferred from homology"/>
<comment type="pathway">
    <text evidence="3 16">Amino-acid biosynthesis; L-methionine biosynthesis via de novo pathway; L-homoserine from L-aspartate: step 3/3.</text>
</comment>
<gene>
    <name evidence="20" type="ORF">A3D78_00210</name>
</gene>
<evidence type="ECO:0000256" key="6">
    <source>
        <dbReference type="ARBA" id="ARBA00022605"/>
    </source>
</evidence>
<comment type="similarity">
    <text evidence="4 13 17">Belongs to the homoserine dehydrogenase family.</text>
</comment>
<reference evidence="20 21" key="1">
    <citation type="journal article" date="2016" name="Nat. Commun.">
        <title>Thousands of microbial genomes shed light on interconnected biogeochemical processes in an aquifer system.</title>
        <authorList>
            <person name="Anantharaman K."/>
            <person name="Brown C.T."/>
            <person name="Hug L.A."/>
            <person name="Sharon I."/>
            <person name="Castelle C.J."/>
            <person name="Probst A.J."/>
            <person name="Thomas B.C."/>
            <person name="Singh A."/>
            <person name="Wilkins M.J."/>
            <person name="Karaoz U."/>
            <person name="Brodie E.L."/>
            <person name="Williams K.H."/>
            <person name="Hubbard S.S."/>
            <person name="Banfield J.F."/>
        </authorList>
    </citation>
    <scope>NUCLEOTIDE SEQUENCE [LARGE SCALE GENOMIC DNA]</scope>
</reference>
<evidence type="ECO:0000256" key="7">
    <source>
        <dbReference type="ARBA" id="ARBA00022697"/>
    </source>
</evidence>
<evidence type="ECO:0000256" key="5">
    <source>
        <dbReference type="ARBA" id="ARBA00013213"/>
    </source>
</evidence>
<keyword evidence="10 13" id="KW-0486">Methionine biosynthesis</keyword>
<dbReference type="GO" id="GO:0009089">
    <property type="term" value="P:lysine biosynthetic process via diaminopimelate"/>
    <property type="evidence" value="ECO:0007669"/>
    <property type="project" value="UniProtKB-ARBA"/>
</dbReference>
<dbReference type="EMBL" id="MFJM01000056">
    <property type="protein sequence ID" value="OGG16600.1"/>
    <property type="molecule type" value="Genomic_DNA"/>
</dbReference>
<name>A0A1F5ZVW0_9BACT</name>
<feature type="binding site" evidence="15">
    <location>
        <position position="98"/>
    </location>
    <ligand>
        <name>NADPH</name>
        <dbReference type="ChEBI" id="CHEBI:57783"/>
    </ligand>
</feature>
<dbReference type="GO" id="GO:0004412">
    <property type="term" value="F:homoserine dehydrogenase activity"/>
    <property type="evidence" value="ECO:0007669"/>
    <property type="project" value="UniProtKB-EC"/>
</dbReference>
<protein>
    <recommendedName>
        <fullName evidence="5 13">Homoserine dehydrogenase</fullName>
        <shortName evidence="13">HDH</shortName>
        <ecNumber evidence="5 13">1.1.1.3</ecNumber>
    </recommendedName>
</protein>
<sequence>MPSRNIVNIILLGPGKVGKTFLNILMKNIEHIENTYRISLKVTGVFSSEREITDSNGLALSSLKKIIQGKKILRRATKPSNVHMLMNSGRPFILIDTTSSDNTAELILSALKKGGFAVLSNKRPLCLNFDIYNNFLKSGAQRLFFETTVGAGLPVIETLKSLIETGDEIIELNGCLSGTLGFIFSQIESGMTFSGSILSAKKMGYTESDPREDLKGSDVARKLLILSRLTGMHKEITDINLQALYPEKMNALTVDNFIKEISIYDRIYKGKMTEAKKSGKTIRFIARIKGNKLSANLTMVKKSGDLGSLQGPDNLIVIRTKRYFHHPLIIKGPGAGLEVTAAGVLSDILKIIKIIKGGIS</sequence>
<dbReference type="GO" id="GO:0009090">
    <property type="term" value="P:homoserine biosynthetic process"/>
    <property type="evidence" value="ECO:0007669"/>
    <property type="project" value="UniProtKB-ARBA"/>
</dbReference>
<dbReference type="SUPFAM" id="SSF51735">
    <property type="entry name" value="NAD(P)-binding Rossmann-fold domains"/>
    <property type="match status" value="1"/>
</dbReference>